<dbReference type="EMBL" id="JAJKBJ010000005">
    <property type="protein sequence ID" value="MCL9683666.1"/>
    <property type="molecule type" value="Genomic_DNA"/>
</dbReference>
<sequence>MTKETTEFSLDDILPKDIVTLISCHLDKTDELQETKSLRRRYFPLFRTDVIQTNRILARLTQYAFEGNIAQIRSLLKIRPDLRIQVLFTLAGLGGTRGDGVYTKRPS</sequence>
<protein>
    <submittedName>
        <fullName evidence="1">Uncharacterized protein</fullName>
    </submittedName>
</protein>
<dbReference type="RefSeq" id="WP_250421863.1">
    <property type="nucleotide sequence ID" value="NZ_JAJKBJ010000005.1"/>
</dbReference>
<organism evidence="1 2">
    <name type="scientific">Legionella maioricensis</name>
    <dbReference type="NCBI Taxonomy" id="2896528"/>
    <lineage>
        <taxon>Bacteria</taxon>
        <taxon>Pseudomonadati</taxon>
        <taxon>Pseudomonadota</taxon>
        <taxon>Gammaproteobacteria</taxon>
        <taxon>Legionellales</taxon>
        <taxon>Legionellaceae</taxon>
        <taxon>Legionella</taxon>
    </lineage>
</organism>
<accession>A0A9X2CZK2</accession>
<evidence type="ECO:0000313" key="1">
    <source>
        <dbReference type="EMBL" id="MCL9683666.1"/>
    </source>
</evidence>
<name>A0A9X2CZK2_9GAMM</name>
<evidence type="ECO:0000313" key="2">
    <source>
        <dbReference type="Proteomes" id="UP001139721"/>
    </source>
</evidence>
<comment type="caution">
    <text evidence="1">The sequence shown here is derived from an EMBL/GenBank/DDBJ whole genome shotgun (WGS) entry which is preliminary data.</text>
</comment>
<gene>
    <name evidence="1" type="ORF">LOX96_06145</name>
</gene>
<dbReference type="AlphaFoldDB" id="A0A9X2CZK2"/>
<dbReference type="Proteomes" id="UP001139721">
    <property type="component" value="Unassembled WGS sequence"/>
</dbReference>
<reference evidence="1" key="1">
    <citation type="submission" date="2021-11" db="EMBL/GenBank/DDBJ databases">
        <title>Legionella maioricencis sp. nov., a new species isolated from hot water samples in Mallorca.</title>
        <authorList>
            <person name="Crespi S."/>
            <person name="Drasar V."/>
            <person name="Salva-Serra F."/>
            <person name="Jaen-Luchoro D."/>
            <person name="Pineiro-Iglesias B."/>
            <person name="Aliaga F."/>
            <person name="Fernandez-Juarez V."/>
            <person name="Coll G."/>
            <person name="Moore E.R.B."/>
            <person name="Bennasar-Figueras A."/>
        </authorList>
    </citation>
    <scope>NUCLEOTIDE SEQUENCE</scope>
    <source>
        <strain evidence="1">HCPI-6</strain>
    </source>
</reference>
<proteinExistence type="predicted"/>
<keyword evidence="2" id="KW-1185">Reference proteome</keyword>